<sequence length="266" mass="27909">MPPLDTTVVGAPVWVDLMTTDPAAARTFYGELFGWTAQEPSEEFGGYFNFLRAAQPIAGGMQSQPDQGVPDVWSVYLRTADAEKTVAAVAEKGGQVIAPAMAVGDLGVMAVVGDPTGAMIGIWQPGQHTGFAVTAEPGAPAHFELFTRDHQAAVDFYRDVFGWNTKTVGDTDEFRYTILVNAAGEPLAGIMDASAFLPAGVPAHWSVYFATEDVDATLATGIELGGKTVNEPTDTPYGRLATAVDVTGAVFKLVGPNKDPNATPAG</sequence>
<organism evidence="2 3">
    <name type="scientific">Pseudofrankia asymbiotica</name>
    <dbReference type="NCBI Taxonomy" id="1834516"/>
    <lineage>
        <taxon>Bacteria</taxon>
        <taxon>Bacillati</taxon>
        <taxon>Actinomycetota</taxon>
        <taxon>Actinomycetes</taxon>
        <taxon>Frankiales</taxon>
        <taxon>Frankiaceae</taxon>
        <taxon>Pseudofrankia</taxon>
    </lineage>
</organism>
<dbReference type="SUPFAM" id="SSF54593">
    <property type="entry name" value="Glyoxalase/Bleomycin resistance protein/Dihydroxybiphenyl dioxygenase"/>
    <property type="match status" value="2"/>
</dbReference>
<dbReference type="RefSeq" id="WP_076820126.1">
    <property type="nucleotide sequence ID" value="NZ_MOMC01000057.1"/>
</dbReference>
<dbReference type="Pfam" id="PF00903">
    <property type="entry name" value="Glyoxalase"/>
    <property type="match status" value="2"/>
</dbReference>
<evidence type="ECO:0000313" key="2">
    <source>
        <dbReference type="EMBL" id="ONH25764.1"/>
    </source>
</evidence>
<feature type="domain" description="VOC" evidence="1">
    <location>
        <begin position="139"/>
        <end position="256"/>
    </location>
</feature>
<evidence type="ECO:0000259" key="1">
    <source>
        <dbReference type="PROSITE" id="PS51819"/>
    </source>
</evidence>
<proteinExistence type="predicted"/>
<keyword evidence="3" id="KW-1185">Reference proteome</keyword>
<dbReference type="AlphaFoldDB" id="A0A1V2I6P0"/>
<name>A0A1V2I6P0_9ACTN</name>
<dbReference type="InterPro" id="IPR004360">
    <property type="entry name" value="Glyas_Fos-R_dOase_dom"/>
</dbReference>
<reference evidence="3" key="1">
    <citation type="submission" date="2016-10" db="EMBL/GenBank/DDBJ databases">
        <title>Frankia sp. NRRL B-16386 Genome sequencing.</title>
        <authorList>
            <person name="Ghodhbane-Gtari F."/>
            <person name="Swanson E."/>
            <person name="Gueddou A."/>
            <person name="Hezbri K."/>
            <person name="Ktari K."/>
            <person name="Nouioui I."/>
            <person name="Morris K."/>
            <person name="Simpson S."/>
            <person name="Abebe-Akele F."/>
            <person name="Thomas K."/>
            <person name="Gtari M."/>
            <person name="Tisa L.S."/>
        </authorList>
    </citation>
    <scope>NUCLEOTIDE SEQUENCE [LARGE SCALE GENOMIC DNA]</scope>
    <source>
        <strain evidence="3">NRRL B-16386</strain>
    </source>
</reference>
<dbReference type="Proteomes" id="UP000188929">
    <property type="component" value="Unassembled WGS sequence"/>
</dbReference>
<accession>A0A1V2I6P0</accession>
<evidence type="ECO:0000313" key="3">
    <source>
        <dbReference type="Proteomes" id="UP000188929"/>
    </source>
</evidence>
<dbReference type="InterPro" id="IPR029068">
    <property type="entry name" value="Glyas_Bleomycin-R_OHBP_Dase"/>
</dbReference>
<protein>
    <submittedName>
        <fullName evidence="2">Glyoxalase</fullName>
    </submittedName>
</protein>
<dbReference type="EMBL" id="MOMC01000057">
    <property type="protein sequence ID" value="ONH25764.1"/>
    <property type="molecule type" value="Genomic_DNA"/>
</dbReference>
<dbReference type="CDD" id="cd07247">
    <property type="entry name" value="SgaA_N_like"/>
    <property type="match status" value="2"/>
</dbReference>
<gene>
    <name evidence="2" type="ORF">BL253_26665</name>
</gene>
<dbReference type="PANTHER" id="PTHR33993">
    <property type="entry name" value="GLYOXALASE-RELATED"/>
    <property type="match status" value="1"/>
</dbReference>
<dbReference type="STRING" id="1834516.BL253_26665"/>
<dbReference type="PROSITE" id="PS51819">
    <property type="entry name" value="VOC"/>
    <property type="match status" value="2"/>
</dbReference>
<dbReference type="InterPro" id="IPR052164">
    <property type="entry name" value="Anthracycline_SecMetBiosynth"/>
</dbReference>
<dbReference type="InterPro" id="IPR037523">
    <property type="entry name" value="VOC_core"/>
</dbReference>
<dbReference type="Gene3D" id="3.10.180.10">
    <property type="entry name" value="2,3-Dihydroxybiphenyl 1,2-Dioxygenase, domain 1"/>
    <property type="match status" value="2"/>
</dbReference>
<dbReference type="PANTHER" id="PTHR33993:SF10">
    <property type="entry name" value="CONSERVED PROTEIN"/>
    <property type="match status" value="1"/>
</dbReference>
<comment type="caution">
    <text evidence="2">The sequence shown here is derived from an EMBL/GenBank/DDBJ whole genome shotgun (WGS) entry which is preliminary data.</text>
</comment>
<dbReference type="OrthoDB" id="9793039at2"/>
<feature type="domain" description="VOC" evidence="1">
    <location>
        <begin position="11"/>
        <end position="125"/>
    </location>
</feature>